<proteinExistence type="predicted"/>
<keyword evidence="2" id="KW-1185">Reference proteome</keyword>
<comment type="caution">
    <text evidence="1">The sequence shown here is derived from an EMBL/GenBank/DDBJ whole genome shotgun (WGS) entry which is preliminary data.</text>
</comment>
<organism evidence="1 2">
    <name type="scientific">Trichinella patagoniensis</name>
    <dbReference type="NCBI Taxonomy" id="990121"/>
    <lineage>
        <taxon>Eukaryota</taxon>
        <taxon>Metazoa</taxon>
        <taxon>Ecdysozoa</taxon>
        <taxon>Nematoda</taxon>
        <taxon>Enoplea</taxon>
        <taxon>Dorylaimia</taxon>
        <taxon>Trichinellida</taxon>
        <taxon>Trichinellidae</taxon>
        <taxon>Trichinella</taxon>
    </lineage>
</organism>
<name>A0A0V0VF63_9BILA</name>
<evidence type="ECO:0000313" key="1">
    <source>
        <dbReference type="EMBL" id="KRX62084.1"/>
    </source>
</evidence>
<evidence type="ECO:0000313" key="2">
    <source>
        <dbReference type="Proteomes" id="UP000054783"/>
    </source>
</evidence>
<sequence length="44" mass="5016">MGNRLPMTLSISCSRILLAYHVPFLRRWTASHGKYQTAYAYAAV</sequence>
<protein>
    <submittedName>
        <fullName evidence="1">Uncharacterized protein</fullName>
    </submittedName>
</protein>
<dbReference type="EMBL" id="JYDQ01006117">
    <property type="protein sequence ID" value="KRX62084.1"/>
    <property type="molecule type" value="Genomic_DNA"/>
</dbReference>
<gene>
    <name evidence="1" type="ORF">T12_9555</name>
</gene>
<dbReference type="AlphaFoldDB" id="A0A0V0VF63"/>
<accession>A0A0V0VF63</accession>
<dbReference type="Proteomes" id="UP000054783">
    <property type="component" value="Unassembled WGS sequence"/>
</dbReference>
<reference evidence="1 2" key="1">
    <citation type="submission" date="2015-01" db="EMBL/GenBank/DDBJ databases">
        <title>Evolution of Trichinella species and genotypes.</title>
        <authorList>
            <person name="Korhonen P.K."/>
            <person name="Edoardo P."/>
            <person name="Giuseppe L.R."/>
            <person name="Gasser R.B."/>
        </authorList>
    </citation>
    <scope>NUCLEOTIDE SEQUENCE [LARGE SCALE GENOMIC DNA]</scope>
    <source>
        <strain evidence="1">ISS2496</strain>
    </source>
</reference>